<protein>
    <submittedName>
        <fullName evidence="1">Uncharacterized protein</fullName>
    </submittedName>
</protein>
<evidence type="ECO:0000313" key="2">
    <source>
        <dbReference type="Proteomes" id="UP001321473"/>
    </source>
</evidence>
<accession>A0AAQ4FR55</accession>
<gene>
    <name evidence="1" type="ORF">V5799_021167</name>
</gene>
<keyword evidence="2" id="KW-1185">Reference proteome</keyword>
<reference evidence="1 2" key="1">
    <citation type="journal article" date="2023" name="Arcadia Sci">
        <title>De novo assembly of a long-read Amblyomma americanum tick genome.</title>
        <authorList>
            <person name="Chou S."/>
            <person name="Poskanzer K.E."/>
            <person name="Rollins M."/>
            <person name="Thuy-Boun P.S."/>
        </authorList>
    </citation>
    <scope>NUCLEOTIDE SEQUENCE [LARGE SCALE GENOMIC DNA]</scope>
    <source>
        <strain evidence="1">F_SG_1</strain>
        <tissue evidence="1">Salivary glands</tissue>
    </source>
</reference>
<sequence>MTYAFCAHSRLFRPALIVINISDECFWSLGNARFLRKELLMVQCPSSEIPRPFPSARTTGSSFRLVTLLSTSS</sequence>
<dbReference type="EMBL" id="JARKHS020000193">
    <property type="protein sequence ID" value="KAK8789055.1"/>
    <property type="molecule type" value="Genomic_DNA"/>
</dbReference>
<dbReference type="Proteomes" id="UP001321473">
    <property type="component" value="Unassembled WGS sequence"/>
</dbReference>
<comment type="caution">
    <text evidence="1">The sequence shown here is derived from an EMBL/GenBank/DDBJ whole genome shotgun (WGS) entry which is preliminary data.</text>
</comment>
<dbReference type="AlphaFoldDB" id="A0AAQ4FR55"/>
<proteinExistence type="predicted"/>
<organism evidence="1 2">
    <name type="scientific">Amblyomma americanum</name>
    <name type="common">Lone star tick</name>
    <dbReference type="NCBI Taxonomy" id="6943"/>
    <lineage>
        <taxon>Eukaryota</taxon>
        <taxon>Metazoa</taxon>
        <taxon>Ecdysozoa</taxon>
        <taxon>Arthropoda</taxon>
        <taxon>Chelicerata</taxon>
        <taxon>Arachnida</taxon>
        <taxon>Acari</taxon>
        <taxon>Parasitiformes</taxon>
        <taxon>Ixodida</taxon>
        <taxon>Ixodoidea</taxon>
        <taxon>Ixodidae</taxon>
        <taxon>Amblyomminae</taxon>
        <taxon>Amblyomma</taxon>
    </lineage>
</organism>
<name>A0AAQ4FR55_AMBAM</name>
<evidence type="ECO:0000313" key="1">
    <source>
        <dbReference type="EMBL" id="KAK8789055.1"/>
    </source>
</evidence>